<reference evidence="3 4" key="1">
    <citation type="submission" date="2019-05" db="EMBL/GenBank/DDBJ databases">
        <title>Another draft genome of Portunus trituberculatus and its Hox gene families provides insights of decapod evolution.</title>
        <authorList>
            <person name="Jeong J.-H."/>
            <person name="Song I."/>
            <person name="Kim S."/>
            <person name="Choi T."/>
            <person name="Kim D."/>
            <person name="Ryu S."/>
            <person name="Kim W."/>
        </authorList>
    </citation>
    <scope>NUCLEOTIDE SEQUENCE [LARGE SCALE GENOMIC DNA]</scope>
    <source>
        <tissue evidence="3">Muscle</tissue>
    </source>
</reference>
<sequence length="728" mass="79866">MPSQLLKLAEPRALPVRLLPLNVAQSHLGYNYFSPPPMSMLGTLSLWGCEDGLYTDPCLYVSPHPGLYLCLSSPGSVLPAAAAVTPFAPALSSSSRSITPAATSLASSNRTSAARTGLSDTVCTAPSSSFSPEECQDDGFTLVTRTKRDRRRPPVPAQGNAPSSANRPSHPFRASRPSVGVSRVQRSHAAFPAFRVPTQEGFGTSYDSVAALEEEHSHLHMQNVIWRDGDTVLLPQDEDTYNTLHAVASDQGAFLAITELLPDSQLTKGIVIRYPLRMPPSLLRRHPQVEEATRCVTPQDKEETKQVLVSVRGPLPTQIDFRNWGVLYLHPYTPEPLRCFRYQRFGHHQANYSRPSVCGICSGRHETRQCLTRYKAKQVVTNKCPNCGEGHHALNPACPARQRRVVQGRVRQVQWVLDQQRATMSPAPPGTFVWGQQRSPPPPRQHRSAANPTRLSSSGANCLTVSVLPAPSTISERCKPFRFCLASSCSSSGIHRFEQNRGEGDTAGRRTHSSTPPGTSATSSLSQSESTSSFSSSHPEGNPPTSSPAHLRICQWNCRGFRRQLSSLLEVAQNDMVDIFMLQETWLSEKSTISFPGYRAFHRLRGRSAASGLLVLSRLPLDCREVPNPVSCGENIEVQAVSLHLPCITLLLYNVYRSPQASLDMHDLFQLAASDIVLAVGDFNAHHPWLLSPRPPNAAGRHLFTCHSDYGTFQLANDVQCPIHILGG</sequence>
<evidence type="ECO:0000313" key="3">
    <source>
        <dbReference type="EMBL" id="MPC40424.1"/>
    </source>
</evidence>
<comment type="caution">
    <text evidence="3">The sequence shown here is derived from an EMBL/GenBank/DDBJ whole genome shotgun (WGS) entry which is preliminary data.</text>
</comment>
<feature type="region of interest" description="Disordered" evidence="1">
    <location>
        <begin position="422"/>
        <end position="457"/>
    </location>
</feature>
<keyword evidence="3" id="KW-0695">RNA-directed DNA polymerase</keyword>
<evidence type="ECO:0000256" key="1">
    <source>
        <dbReference type="SAM" id="MobiDB-lite"/>
    </source>
</evidence>
<accession>A0A5B7F795</accession>
<dbReference type="InterPro" id="IPR005135">
    <property type="entry name" value="Endo/exonuclease/phosphatase"/>
</dbReference>
<evidence type="ECO:0000313" key="4">
    <source>
        <dbReference type="Proteomes" id="UP000324222"/>
    </source>
</evidence>
<name>A0A5B7F795_PORTR</name>
<feature type="region of interest" description="Disordered" evidence="1">
    <location>
        <begin position="116"/>
        <end position="181"/>
    </location>
</feature>
<organism evidence="3 4">
    <name type="scientific">Portunus trituberculatus</name>
    <name type="common">Swimming crab</name>
    <name type="synonym">Neptunus trituberculatus</name>
    <dbReference type="NCBI Taxonomy" id="210409"/>
    <lineage>
        <taxon>Eukaryota</taxon>
        <taxon>Metazoa</taxon>
        <taxon>Ecdysozoa</taxon>
        <taxon>Arthropoda</taxon>
        <taxon>Crustacea</taxon>
        <taxon>Multicrustacea</taxon>
        <taxon>Malacostraca</taxon>
        <taxon>Eumalacostraca</taxon>
        <taxon>Eucarida</taxon>
        <taxon>Decapoda</taxon>
        <taxon>Pleocyemata</taxon>
        <taxon>Brachyura</taxon>
        <taxon>Eubrachyura</taxon>
        <taxon>Portunoidea</taxon>
        <taxon>Portunidae</taxon>
        <taxon>Portuninae</taxon>
        <taxon>Portunus</taxon>
    </lineage>
</organism>
<feature type="region of interest" description="Disordered" evidence="1">
    <location>
        <begin position="496"/>
        <end position="548"/>
    </location>
</feature>
<dbReference type="AlphaFoldDB" id="A0A5B7F795"/>
<dbReference type="GO" id="GO:0003964">
    <property type="term" value="F:RNA-directed DNA polymerase activity"/>
    <property type="evidence" value="ECO:0007669"/>
    <property type="project" value="UniProtKB-KW"/>
</dbReference>
<feature type="compositionally biased region" description="Low complexity" evidence="1">
    <location>
        <begin position="513"/>
        <end position="537"/>
    </location>
</feature>
<proteinExistence type="predicted"/>
<feature type="domain" description="Endonuclease/exonuclease/phosphatase" evidence="2">
    <location>
        <begin position="554"/>
        <end position="702"/>
    </location>
</feature>
<keyword evidence="3" id="KW-0548">Nucleotidyltransferase</keyword>
<dbReference type="Proteomes" id="UP000324222">
    <property type="component" value="Unassembled WGS sequence"/>
</dbReference>
<dbReference type="SUPFAM" id="SSF56219">
    <property type="entry name" value="DNase I-like"/>
    <property type="match status" value="1"/>
</dbReference>
<dbReference type="EMBL" id="VSRR010004685">
    <property type="protein sequence ID" value="MPC40424.1"/>
    <property type="molecule type" value="Genomic_DNA"/>
</dbReference>
<protein>
    <submittedName>
        <fullName evidence="3">RNA-directed DNA polymerase from mobile element jockey</fullName>
    </submittedName>
</protein>
<gene>
    <name evidence="3" type="primary">pol_41</name>
    <name evidence="3" type="ORF">E2C01_033983</name>
</gene>
<evidence type="ECO:0000259" key="2">
    <source>
        <dbReference type="Pfam" id="PF03372"/>
    </source>
</evidence>
<keyword evidence="3" id="KW-0808">Transferase</keyword>
<feature type="compositionally biased region" description="Basic and acidic residues" evidence="1">
    <location>
        <begin position="496"/>
        <end position="508"/>
    </location>
</feature>
<dbReference type="Pfam" id="PF03372">
    <property type="entry name" value="Exo_endo_phos"/>
    <property type="match status" value="1"/>
</dbReference>
<dbReference type="InterPro" id="IPR036691">
    <property type="entry name" value="Endo/exonu/phosph_ase_sf"/>
</dbReference>
<dbReference type="OrthoDB" id="6776451at2759"/>
<keyword evidence="4" id="KW-1185">Reference proteome</keyword>
<feature type="compositionally biased region" description="Polar residues" evidence="1">
    <location>
        <begin position="116"/>
        <end position="131"/>
    </location>
</feature>
<dbReference type="Gene3D" id="3.60.10.10">
    <property type="entry name" value="Endonuclease/exonuclease/phosphatase"/>
    <property type="match status" value="1"/>
</dbReference>